<dbReference type="Pfam" id="PF14691">
    <property type="entry name" value="Fer4_20"/>
    <property type="match status" value="1"/>
</dbReference>
<dbReference type="PANTHER" id="PTHR42783">
    <property type="entry name" value="GLUTAMATE SYNTHASE [NADPH] SMALL CHAIN"/>
    <property type="match status" value="1"/>
</dbReference>
<dbReference type="PANTHER" id="PTHR42783:SF3">
    <property type="entry name" value="GLUTAMATE SYNTHASE [NADPH] SMALL CHAIN-RELATED"/>
    <property type="match status" value="1"/>
</dbReference>
<dbReference type="PATRIC" id="fig|54398.3.peg.816"/>
<dbReference type="GO" id="GO:0051536">
    <property type="term" value="F:iron-sulfur cluster binding"/>
    <property type="evidence" value="ECO:0007669"/>
    <property type="project" value="UniProtKB-KW"/>
</dbReference>
<protein>
    <submittedName>
        <fullName evidence="5 6">NADPH-dependent glutamate synthase beta chain</fullName>
    </submittedName>
</protein>
<dbReference type="STRING" id="54398.Ga0074115_12713"/>
<dbReference type="EMBL" id="LDXT01000070">
    <property type="protein sequence ID" value="KRT55904.1"/>
    <property type="molecule type" value="Genomic_DNA"/>
</dbReference>
<dbReference type="Gene3D" id="3.30.70.20">
    <property type="match status" value="1"/>
</dbReference>
<proteinExistence type="predicted"/>
<dbReference type="PRINTS" id="PR00469">
    <property type="entry name" value="PNDRDTASEII"/>
</dbReference>
<dbReference type="PRINTS" id="PR00368">
    <property type="entry name" value="FADPNR"/>
</dbReference>
<keyword evidence="8" id="KW-1185">Reference proteome</keyword>
<dbReference type="SUPFAM" id="SSF46548">
    <property type="entry name" value="alpha-helical ferredoxin"/>
    <property type="match status" value="2"/>
</dbReference>
<dbReference type="NCBIfam" id="NF009410">
    <property type="entry name" value="PRK12771.1"/>
    <property type="match status" value="1"/>
</dbReference>
<name>A0A0T5YZ60_9GAMM</name>
<dbReference type="PROSITE" id="PS00198">
    <property type="entry name" value="4FE4S_FER_1"/>
    <property type="match status" value="1"/>
</dbReference>
<dbReference type="Gene3D" id="3.50.50.60">
    <property type="entry name" value="FAD/NAD(P)-binding domain"/>
    <property type="match status" value="2"/>
</dbReference>
<evidence type="ECO:0000313" key="8">
    <source>
        <dbReference type="Proteomes" id="UP000051634"/>
    </source>
</evidence>
<dbReference type="OrthoDB" id="20837at2"/>
<organism evidence="5 8">
    <name type="scientific">endosymbiont of Ridgeia piscesae</name>
    <dbReference type="NCBI Taxonomy" id="54398"/>
    <lineage>
        <taxon>Bacteria</taxon>
        <taxon>Pseudomonadati</taxon>
        <taxon>Pseudomonadota</taxon>
        <taxon>Gammaproteobacteria</taxon>
        <taxon>sulfur-oxidizing symbionts</taxon>
    </lineage>
</organism>
<dbReference type="SUPFAM" id="SSF51971">
    <property type="entry name" value="Nucleotide-binding domain"/>
    <property type="match status" value="1"/>
</dbReference>
<comment type="caution">
    <text evidence="5">The sequence shown here is derived from an EMBL/GenBank/DDBJ whole genome shotgun (WGS) entry which is preliminary data.</text>
</comment>
<dbReference type="Pfam" id="PF00037">
    <property type="entry name" value="Fer4"/>
    <property type="match status" value="1"/>
</dbReference>
<dbReference type="Proteomes" id="UP000051634">
    <property type="component" value="Unassembled WGS sequence"/>
</dbReference>
<dbReference type="InterPro" id="IPR017896">
    <property type="entry name" value="4Fe4S_Fe-S-bd"/>
</dbReference>
<dbReference type="GO" id="GO:0046872">
    <property type="term" value="F:metal ion binding"/>
    <property type="evidence" value="ECO:0007669"/>
    <property type="project" value="UniProtKB-KW"/>
</dbReference>
<keyword evidence="3" id="KW-0411">Iron-sulfur</keyword>
<reference evidence="7 8" key="1">
    <citation type="submission" date="2015-11" db="EMBL/GenBank/DDBJ databases">
        <title>The genome of Candidatus Endoriftia persephone in Ridgeia piscesae and population structure of the North Eastern Pacific vestimentiferan symbionts.</title>
        <authorList>
            <person name="Perez M."/>
            <person name="Juniper K.S."/>
        </authorList>
    </citation>
    <scope>NUCLEOTIDE SEQUENCE [LARGE SCALE GENOMIC DNA]</scope>
    <source>
        <strain evidence="6">Ind10</strain>
        <strain evidence="5">Ind11</strain>
    </source>
</reference>
<dbReference type="EMBL" id="LMXI01000341">
    <property type="protein sequence ID" value="KRT58474.1"/>
    <property type="molecule type" value="Genomic_DNA"/>
</dbReference>
<dbReference type="PROSITE" id="PS51379">
    <property type="entry name" value="4FE4S_FER_2"/>
    <property type="match status" value="1"/>
</dbReference>
<evidence type="ECO:0000256" key="3">
    <source>
        <dbReference type="ARBA" id="ARBA00023014"/>
    </source>
</evidence>
<dbReference type="InterPro" id="IPR028261">
    <property type="entry name" value="DPD_II"/>
</dbReference>
<gene>
    <name evidence="5" type="ORF">Ga0074115_12713</name>
    <name evidence="6" type="ORF">Ga0076813_13534</name>
</gene>
<dbReference type="InterPro" id="IPR017900">
    <property type="entry name" value="4Fe4S_Fe_S_CS"/>
</dbReference>
<evidence type="ECO:0000259" key="4">
    <source>
        <dbReference type="PROSITE" id="PS51379"/>
    </source>
</evidence>
<accession>A0A0T5YZ60</accession>
<dbReference type="Gene3D" id="1.10.1060.10">
    <property type="entry name" value="Alpha-helical ferredoxin"/>
    <property type="match status" value="1"/>
</dbReference>
<dbReference type="AlphaFoldDB" id="A0A0T5YZ60"/>
<dbReference type="Pfam" id="PF07992">
    <property type="entry name" value="Pyr_redox_2"/>
    <property type="match status" value="1"/>
</dbReference>
<evidence type="ECO:0000313" key="6">
    <source>
        <dbReference type="EMBL" id="KRT58474.1"/>
    </source>
</evidence>
<keyword evidence="2" id="KW-0408">Iron</keyword>
<keyword evidence="1" id="KW-0479">Metal-binding</keyword>
<sequence length="553" mass="60845">MTVKDMTGSTDLTRFDKGTGAVRTHRPVYLDFLPPCNSACPAGEDIQGWLALAQEQRYEEAWQLLIENNPMPAIHGRVCYHPCETGCNRNFTDSTVSIHAVERFLGDMALEQGWKPKFEAKPGGSKVLVVGGGPSGLSAAYHLTRLGHQVEIREAGPIAGGMIHFGIPAYRMPRNELAAEIRRIEEIGVKISLNHRVEDLLKEKQEGGFDAVFIAVGAHISKKIEIPARDAGKMLDAVSFLRQAHSDNPPKLGRRVAIYGGGNTAMDAARTAKRLGVDEAMIIYRRDRASMPAHDFEADEALEEGVKIKWLRTIKEIDQTTFKVEVMELDENGRPQPTGEVEELQADALILAVGQDTDTGFLDSVPGIEFNRDGTVIVGEDMMTGAPDIFAGGDMVPSERSVTIAVGHGKKAARFIDGYLRGKPYQPARKHPLVDHEKLHLWYRTNAPQREQQQLPLVERMDNFDEILQGLSEGEAQFEAQRCLSCGNCFECDGCLGSCPEGAVIKLGPGKRYRYDYSRCTGCAVCYEQCPCHAIEMVPEPGSIYEKVGMSGG</sequence>
<evidence type="ECO:0000313" key="7">
    <source>
        <dbReference type="Proteomes" id="UP000051276"/>
    </source>
</evidence>
<dbReference type="InterPro" id="IPR036188">
    <property type="entry name" value="FAD/NAD-bd_sf"/>
</dbReference>
<dbReference type="InterPro" id="IPR023753">
    <property type="entry name" value="FAD/NAD-binding_dom"/>
</dbReference>
<evidence type="ECO:0000256" key="2">
    <source>
        <dbReference type="ARBA" id="ARBA00023004"/>
    </source>
</evidence>
<dbReference type="RefSeq" id="WP_057955154.1">
    <property type="nucleotide sequence ID" value="NZ_KQ556870.1"/>
</dbReference>
<feature type="domain" description="4Fe-4S ferredoxin-type" evidence="4">
    <location>
        <begin position="511"/>
        <end position="540"/>
    </location>
</feature>
<evidence type="ECO:0000313" key="5">
    <source>
        <dbReference type="EMBL" id="KRT55904.1"/>
    </source>
</evidence>
<evidence type="ECO:0000256" key="1">
    <source>
        <dbReference type="ARBA" id="ARBA00022723"/>
    </source>
</evidence>
<dbReference type="Proteomes" id="UP000051276">
    <property type="component" value="Unassembled WGS sequence"/>
</dbReference>
<dbReference type="InterPro" id="IPR009051">
    <property type="entry name" value="Helical_ferredxn"/>
</dbReference>
<dbReference type="GO" id="GO:0016491">
    <property type="term" value="F:oxidoreductase activity"/>
    <property type="evidence" value="ECO:0007669"/>
    <property type="project" value="InterPro"/>
</dbReference>